<evidence type="ECO:0000313" key="1">
    <source>
        <dbReference type="EMBL" id="SHH66831.1"/>
    </source>
</evidence>
<gene>
    <name evidence="1" type="ORF">SAMN02745207_01920</name>
</gene>
<sequence>MINVFYGQKGAGKSKSLLNLANQRIDEAKGNVVYIDDDKRPMLELNRKIRFIATDDFELKDYKNFYGFLCGILSEDYDIEAMFIDGLFNIVEGEEKDAALLFYNMEKLVQKYKLDFYINMNLNSLELPEYLKKYVA</sequence>
<evidence type="ECO:0008006" key="3">
    <source>
        <dbReference type="Google" id="ProtNLM"/>
    </source>
</evidence>
<dbReference type="Proteomes" id="UP000184447">
    <property type="component" value="Unassembled WGS sequence"/>
</dbReference>
<dbReference type="AlphaFoldDB" id="A0A1M5UV20"/>
<proteinExistence type="predicted"/>
<accession>A0A1M5UV20</accession>
<evidence type="ECO:0000313" key="2">
    <source>
        <dbReference type="Proteomes" id="UP000184447"/>
    </source>
</evidence>
<name>A0A1M5UV20_9CLOT</name>
<organism evidence="1 2">
    <name type="scientific">Clostridium grantii DSM 8605</name>
    <dbReference type="NCBI Taxonomy" id="1121316"/>
    <lineage>
        <taxon>Bacteria</taxon>
        <taxon>Bacillati</taxon>
        <taxon>Bacillota</taxon>
        <taxon>Clostridia</taxon>
        <taxon>Eubacteriales</taxon>
        <taxon>Clostridiaceae</taxon>
        <taxon>Clostridium</taxon>
    </lineage>
</organism>
<keyword evidence="2" id="KW-1185">Reference proteome</keyword>
<protein>
    <recommendedName>
        <fullName evidence="3">Twitching motility protein PilT</fullName>
    </recommendedName>
</protein>
<dbReference type="STRING" id="1121316.SAMN02745207_01920"/>
<dbReference type="EMBL" id="FQXM01000009">
    <property type="protein sequence ID" value="SHH66831.1"/>
    <property type="molecule type" value="Genomic_DNA"/>
</dbReference>
<dbReference type="OrthoDB" id="1953676at2"/>
<reference evidence="1 2" key="1">
    <citation type="submission" date="2016-11" db="EMBL/GenBank/DDBJ databases">
        <authorList>
            <person name="Jaros S."/>
            <person name="Januszkiewicz K."/>
            <person name="Wedrychowicz H."/>
        </authorList>
    </citation>
    <scope>NUCLEOTIDE SEQUENCE [LARGE SCALE GENOMIC DNA]</scope>
    <source>
        <strain evidence="1 2">DSM 8605</strain>
    </source>
</reference>
<dbReference type="RefSeq" id="WP_073338219.1">
    <property type="nucleotide sequence ID" value="NZ_FQXM01000009.1"/>
</dbReference>